<accession>A0ABV2PWN4</accession>
<keyword evidence="2" id="KW-1185">Reference proteome</keyword>
<dbReference type="Proteomes" id="UP001549251">
    <property type="component" value="Unassembled WGS sequence"/>
</dbReference>
<organism evidence="1 2">
    <name type="scientific">Rhodanobacter soli</name>
    <dbReference type="NCBI Taxonomy" id="590609"/>
    <lineage>
        <taxon>Bacteria</taxon>
        <taxon>Pseudomonadati</taxon>
        <taxon>Pseudomonadota</taxon>
        <taxon>Gammaproteobacteria</taxon>
        <taxon>Lysobacterales</taxon>
        <taxon>Rhodanobacteraceae</taxon>
        <taxon>Rhodanobacter</taxon>
    </lineage>
</organism>
<dbReference type="EMBL" id="JBEPSD010000001">
    <property type="protein sequence ID" value="MET4569461.1"/>
    <property type="molecule type" value="Genomic_DNA"/>
</dbReference>
<protein>
    <submittedName>
        <fullName evidence="1">Uncharacterized protein</fullName>
    </submittedName>
</protein>
<gene>
    <name evidence="1" type="ORF">ABIE04_001788</name>
</gene>
<comment type="caution">
    <text evidence="1">The sequence shown here is derived from an EMBL/GenBank/DDBJ whole genome shotgun (WGS) entry which is preliminary data.</text>
</comment>
<reference evidence="1 2" key="1">
    <citation type="submission" date="2024-06" db="EMBL/GenBank/DDBJ databases">
        <title>Sorghum-associated microbial communities from plants grown in Nebraska, USA.</title>
        <authorList>
            <person name="Schachtman D."/>
        </authorList>
    </citation>
    <scope>NUCLEOTIDE SEQUENCE [LARGE SCALE GENOMIC DNA]</scope>
    <source>
        <strain evidence="1 2">1757</strain>
    </source>
</reference>
<sequence>MATSLETLRGGARIGLANATWPFAKLQIAPEQLVLQVKFLGTFTFTPDQVIKVALLASSLSSAKGFAYFTVSPATQTRLSFGTYAQTCGHSLLRSKHAAMAPNYSFKADGYAAA</sequence>
<name>A0ABV2PWN4_9GAMM</name>
<evidence type="ECO:0000313" key="1">
    <source>
        <dbReference type="EMBL" id="MET4569461.1"/>
    </source>
</evidence>
<proteinExistence type="predicted"/>
<dbReference type="RefSeq" id="WP_354548885.1">
    <property type="nucleotide sequence ID" value="NZ_JBEPSD010000001.1"/>
</dbReference>
<evidence type="ECO:0000313" key="2">
    <source>
        <dbReference type="Proteomes" id="UP001549251"/>
    </source>
</evidence>